<sequence>MPFSTLAIHQLAAITQQETHLTPDAPFTIDQAHSIVQFHMDCRAKCCPPKAATLHALTDGGKVVPSASKPR</sequence>
<gene>
    <name evidence="1" type="ORF">NWFMUON74_46510</name>
</gene>
<accession>A0A7G1KSF3</accession>
<dbReference type="RefSeq" id="WP_187683873.1">
    <property type="nucleotide sequence ID" value="NZ_AP023396.1"/>
</dbReference>
<organism evidence="1 2">
    <name type="scientific">Nocardia wallacei</name>
    <dbReference type="NCBI Taxonomy" id="480035"/>
    <lineage>
        <taxon>Bacteria</taxon>
        <taxon>Bacillati</taxon>
        <taxon>Actinomycetota</taxon>
        <taxon>Actinomycetes</taxon>
        <taxon>Mycobacteriales</taxon>
        <taxon>Nocardiaceae</taxon>
        <taxon>Nocardia</taxon>
    </lineage>
</organism>
<dbReference type="EMBL" id="AP023396">
    <property type="protein sequence ID" value="BCK56879.1"/>
    <property type="molecule type" value="Genomic_DNA"/>
</dbReference>
<evidence type="ECO:0000313" key="2">
    <source>
        <dbReference type="Proteomes" id="UP000516173"/>
    </source>
</evidence>
<reference evidence="1 2" key="1">
    <citation type="submission" date="2020-08" db="EMBL/GenBank/DDBJ databases">
        <title>Genome Sequencing of Nocardia wallacei strain FMUON74 and assembly.</title>
        <authorList>
            <person name="Toyokawa M."/>
            <person name="Uesaka K."/>
        </authorList>
    </citation>
    <scope>NUCLEOTIDE SEQUENCE [LARGE SCALE GENOMIC DNA]</scope>
    <source>
        <strain evidence="1 2">FMUON74</strain>
    </source>
</reference>
<evidence type="ECO:0000313" key="1">
    <source>
        <dbReference type="EMBL" id="BCK56879.1"/>
    </source>
</evidence>
<name>A0A7G1KSF3_9NOCA</name>
<protein>
    <submittedName>
        <fullName evidence="1">Uncharacterized protein</fullName>
    </submittedName>
</protein>
<dbReference type="Proteomes" id="UP000516173">
    <property type="component" value="Chromosome"/>
</dbReference>
<keyword evidence="2" id="KW-1185">Reference proteome</keyword>
<dbReference type="KEGG" id="nwl:NWFMUON74_46510"/>
<dbReference type="AlphaFoldDB" id="A0A7G1KSF3"/>
<proteinExistence type="predicted"/>
<dbReference type="GeneID" id="80349107"/>